<dbReference type="OMA" id="REYANTC"/>
<reference evidence="2" key="1">
    <citation type="submission" date="2025-08" db="UniProtKB">
        <authorList>
            <consortium name="RefSeq"/>
        </authorList>
    </citation>
    <scope>IDENTIFICATION</scope>
</reference>
<keyword evidence="1" id="KW-1185">Reference proteome</keyword>
<dbReference type="PANTHER" id="PTHR33240:SF17">
    <property type="entry name" value="EUKARYOTIC PEPTIDE CHAIN RELEASE FACTOR GTP-BINDING SUBUNIT-LIKE"/>
    <property type="match status" value="1"/>
</dbReference>
<dbReference type="RefSeq" id="XP_019051723.1">
    <property type="nucleotide sequence ID" value="XM_019196178.1"/>
</dbReference>
<dbReference type="OrthoDB" id="1746852at2759"/>
<sequence length="178" mass="20276">MKISDFEVRRVLVDSRSMANILFKDTFDKLQVRESNIQPMSTPLVGFNGEEVKPLGRISVPVEVGMWPNITRFKHTFLVVATPSPYNAIIGRPINHALRAVVSTYYLAMKFPMDFGVGVVWGDQLKSRKCYIVALKEKARLADDVKLERPVEYPEERATPTEETIHILTLKEDLARTL</sequence>
<dbReference type="AlphaFoldDB" id="A0A1U8PYV0"/>
<protein>
    <submittedName>
        <fullName evidence="2">Uncharacterized protein LOC109114090</fullName>
    </submittedName>
</protein>
<accession>A0A1U8PYV0</accession>
<dbReference type="InParanoid" id="A0A1U8PYV0"/>
<dbReference type="GeneID" id="109114090"/>
<dbReference type="PANTHER" id="PTHR33240">
    <property type="entry name" value="OS08G0508500 PROTEIN"/>
    <property type="match status" value="1"/>
</dbReference>
<proteinExistence type="predicted"/>
<dbReference type="InterPro" id="IPR021109">
    <property type="entry name" value="Peptidase_aspartic_dom_sf"/>
</dbReference>
<dbReference type="CDD" id="cd00303">
    <property type="entry name" value="retropepsin_like"/>
    <property type="match status" value="1"/>
</dbReference>
<dbReference type="KEGG" id="nnu:109114090"/>
<name>A0A1U8PYV0_NELNU</name>
<evidence type="ECO:0000313" key="2">
    <source>
        <dbReference type="RefSeq" id="XP_019051723.1"/>
    </source>
</evidence>
<dbReference type="Gene3D" id="2.40.70.10">
    <property type="entry name" value="Acid Proteases"/>
    <property type="match status" value="1"/>
</dbReference>
<dbReference type="Proteomes" id="UP000189703">
    <property type="component" value="Unplaced"/>
</dbReference>
<organism evidence="1 2">
    <name type="scientific">Nelumbo nucifera</name>
    <name type="common">Sacred lotus</name>
    <dbReference type="NCBI Taxonomy" id="4432"/>
    <lineage>
        <taxon>Eukaryota</taxon>
        <taxon>Viridiplantae</taxon>
        <taxon>Streptophyta</taxon>
        <taxon>Embryophyta</taxon>
        <taxon>Tracheophyta</taxon>
        <taxon>Spermatophyta</taxon>
        <taxon>Magnoliopsida</taxon>
        <taxon>Proteales</taxon>
        <taxon>Nelumbonaceae</taxon>
        <taxon>Nelumbo</taxon>
    </lineage>
</organism>
<evidence type="ECO:0000313" key="1">
    <source>
        <dbReference type="Proteomes" id="UP000189703"/>
    </source>
</evidence>
<gene>
    <name evidence="2" type="primary">LOC109114090</name>
</gene>